<reference evidence="2 3" key="1">
    <citation type="submission" date="2018-06" db="EMBL/GenBank/DDBJ databases">
        <authorList>
            <consortium name="Pathogen Informatics"/>
            <person name="Doyle S."/>
        </authorList>
    </citation>
    <scope>NUCLEOTIDE SEQUENCE [LARGE SCALE GENOMIC DNA]</scope>
    <source>
        <strain evidence="2 3">NCTC10736</strain>
    </source>
</reference>
<feature type="transmembrane region" description="Helical" evidence="1">
    <location>
        <begin position="343"/>
        <end position="364"/>
    </location>
</feature>
<feature type="transmembrane region" description="Helical" evidence="1">
    <location>
        <begin position="65"/>
        <end position="87"/>
    </location>
</feature>
<dbReference type="InterPro" id="IPR010266">
    <property type="entry name" value="NnrS"/>
</dbReference>
<sequence length="404" mass="46844">MMLNIDDPQQIEPIPALWRLAFRPFFLGGAILAALYIPLWLLTWFTPQYSFFPPNFWAIILPLWWHPHELLFGFAMAIVCGFLLTAVQSWTNQPALKGWPLALTFSCWLLARLLLLLPMQVPLILPALFDSLFLGMASLALWRSIYKVKQWRNIGFPIMLLVALVINNVSYYALFERDFIFAHQIWQAMLWWFALLITIVGGRVIPFFTAMRIKATKAEPLPWVEYPLLVVMILLVIQALFEPLSLEIERSLLLIAGLLQLIRFARWLPHKTLKEPMLWSLHVAYFMLPVSLLAMSWYLDNEYAYRSLLHLFAIGCMATLCLSMISRVSLGHTSRNIYEGPKMILAFICLPLAAVFRALMPIWFPADTQVWLWLAASCWFIAFAMFIWHYIPILTRPRIDGRPG</sequence>
<evidence type="ECO:0000313" key="3">
    <source>
        <dbReference type="Proteomes" id="UP000255061"/>
    </source>
</evidence>
<dbReference type="Proteomes" id="UP000255061">
    <property type="component" value="Unassembled WGS sequence"/>
</dbReference>
<feature type="transmembrane region" description="Helical" evidence="1">
    <location>
        <begin position="277"/>
        <end position="297"/>
    </location>
</feature>
<keyword evidence="1" id="KW-1133">Transmembrane helix</keyword>
<organism evidence="2 3">
    <name type="scientific">Shewanella morhuae</name>
    <dbReference type="NCBI Taxonomy" id="365591"/>
    <lineage>
        <taxon>Bacteria</taxon>
        <taxon>Pseudomonadati</taxon>
        <taxon>Pseudomonadota</taxon>
        <taxon>Gammaproteobacteria</taxon>
        <taxon>Alteromonadales</taxon>
        <taxon>Shewanellaceae</taxon>
        <taxon>Shewanella</taxon>
    </lineage>
</organism>
<feature type="transmembrane region" description="Helical" evidence="1">
    <location>
        <begin position="189"/>
        <end position="211"/>
    </location>
</feature>
<keyword evidence="1" id="KW-0812">Transmembrane</keyword>
<keyword evidence="1" id="KW-0472">Membrane</keyword>
<dbReference type="EMBL" id="UGYV01000001">
    <property type="protein sequence ID" value="SUI90496.1"/>
    <property type="molecule type" value="Genomic_DNA"/>
</dbReference>
<evidence type="ECO:0000256" key="1">
    <source>
        <dbReference type="SAM" id="Phobius"/>
    </source>
</evidence>
<feature type="transmembrane region" description="Helical" evidence="1">
    <location>
        <begin position="370"/>
        <end position="391"/>
    </location>
</feature>
<protein>
    <submittedName>
        <fullName evidence="2">NnrS protein</fullName>
    </submittedName>
</protein>
<feature type="transmembrane region" description="Helical" evidence="1">
    <location>
        <begin position="247"/>
        <end position="265"/>
    </location>
</feature>
<name>A0A380AYY7_9GAMM</name>
<evidence type="ECO:0000313" key="2">
    <source>
        <dbReference type="EMBL" id="SUI90496.1"/>
    </source>
</evidence>
<feature type="transmembrane region" description="Helical" evidence="1">
    <location>
        <begin position="99"/>
        <end position="117"/>
    </location>
</feature>
<feature type="transmembrane region" description="Helical" evidence="1">
    <location>
        <begin position="123"/>
        <end position="142"/>
    </location>
</feature>
<feature type="transmembrane region" description="Helical" evidence="1">
    <location>
        <begin position="223"/>
        <end position="241"/>
    </location>
</feature>
<dbReference type="AlphaFoldDB" id="A0A380AYY7"/>
<gene>
    <name evidence="2" type="ORF">NCTC10736_03089</name>
</gene>
<feature type="transmembrane region" description="Helical" evidence="1">
    <location>
        <begin position="303"/>
        <end position="322"/>
    </location>
</feature>
<dbReference type="Pfam" id="PF05940">
    <property type="entry name" value="NnrS"/>
    <property type="match status" value="1"/>
</dbReference>
<proteinExistence type="predicted"/>
<accession>A0A380AYY7</accession>
<feature type="transmembrane region" description="Helical" evidence="1">
    <location>
        <begin position="154"/>
        <end position="174"/>
    </location>
</feature>
<feature type="transmembrane region" description="Helical" evidence="1">
    <location>
        <begin position="20"/>
        <end position="45"/>
    </location>
</feature>